<dbReference type="Proteomes" id="UP000275836">
    <property type="component" value="Unassembled WGS sequence"/>
</dbReference>
<keyword evidence="4 9" id="KW-0812">Transmembrane</keyword>
<keyword evidence="7 9" id="KW-0924">Ammonia transport</keyword>
<dbReference type="GO" id="GO:0005886">
    <property type="term" value="C:plasma membrane"/>
    <property type="evidence" value="ECO:0007669"/>
    <property type="project" value="UniProtKB-SubCell"/>
</dbReference>
<feature type="transmembrane region" description="Helical" evidence="9">
    <location>
        <begin position="124"/>
        <end position="143"/>
    </location>
</feature>
<evidence type="ECO:0000256" key="1">
    <source>
        <dbReference type="ARBA" id="ARBA00004141"/>
    </source>
</evidence>
<dbReference type="SUPFAM" id="SSF111352">
    <property type="entry name" value="Ammonium transporter"/>
    <property type="match status" value="1"/>
</dbReference>
<feature type="transmembrane region" description="Helical" evidence="9">
    <location>
        <begin position="39"/>
        <end position="57"/>
    </location>
</feature>
<sequence length="401" mass="42419">MNTADTVFVLFSALLVWIMTAGLSLFYGGLTRSKSMLNTMMMVILPLGFGTGIWYLFGYSLAFNGNGAFIGNLKDFAFANVSLTHSTHGLTIPDAVFAIFQGMFPLITIGIIAGAVVDRINFKAFGIFTVIWMLVVYVPLAHMVWGGGLIQKLGVLDFAGGDVVHISSGVSALVLAIVIGHRKEMLPPTVKNVPAVVAGGALLWLGWFGFNAGSALAINEAAIQALLNTILAGALGFTLWNLLDYFKNKTISLSGSFTGALTGLVLITPGAGLIKSNATFLTILIGTPILFFAISGLKRRFGYDDALDAFGAHGLGGILGGLFTGVFADKGLSGVNGLIHGNLAIMGTQLAGIAIAIVWAAVGTFIIIKIIGHFMKLRLDPDDSESRDMLEHAEPSFDFEH</sequence>
<comment type="similarity">
    <text evidence="2 9">Belongs to the ammonia transporter channel (TC 1.A.11.2) family.</text>
</comment>
<organism evidence="11 12">
    <name type="scientific">Weissella viridescens</name>
    <name type="common">Lactobacillus viridescens</name>
    <dbReference type="NCBI Taxonomy" id="1629"/>
    <lineage>
        <taxon>Bacteria</taxon>
        <taxon>Bacillati</taxon>
        <taxon>Bacillota</taxon>
        <taxon>Bacilli</taxon>
        <taxon>Lactobacillales</taxon>
        <taxon>Lactobacillaceae</taxon>
        <taxon>Weissella</taxon>
    </lineage>
</organism>
<evidence type="ECO:0000256" key="9">
    <source>
        <dbReference type="RuleBase" id="RU362002"/>
    </source>
</evidence>
<evidence type="ECO:0000256" key="8">
    <source>
        <dbReference type="ARBA" id="ARBA00050025"/>
    </source>
</evidence>
<feature type="transmembrane region" description="Helical" evidence="9">
    <location>
        <begin position="95"/>
        <end position="117"/>
    </location>
</feature>
<feature type="transmembrane region" description="Helical" evidence="9">
    <location>
        <begin position="192"/>
        <end position="210"/>
    </location>
</feature>
<dbReference type="Pfam" id="PF00909">
    <property type="entry name" value="Ammonium_transp"/>
    <property type="match status" value="1"/>
</dbReference>
<keyword evidence="6 9" id="KW-0472">Membrane</keyword>
<feature type="transmembrane region" description="Helical" evidence="9">
    <location>
        <begin position="309"/>
        <end position="328"/>
    </location>
</feature>
<evidence type="ECO:0000256" key="2">
    <source>
        <dbReference type="ARBA" id="ARBA00005887"/>
    </source>
</evidence>
<dbReference type="EMBL" id="RHGY01000001">
    <property type="protein sequence ID" value="RRG18813.1"/>
    <property type="molecule type" value="Genomic_DNA"/>
</dbReference>
<evidence type="ECO:0000256" key="6">
    <source>
        <dbReference type="ARBA" id="ARBA00023136"/>
    </source>
</evidence>
<dbReference type="RefSeq" id="WP_124942752.1">
    <property type="nucleotide sequence ID" value="NZ_RHGY01000001.1"/>
</dbReference>
<dbReference type="PANTHER" id="PTHR43029">
    <property type="entry name" value="AMMONIUM TRANSPORTER MEP2"/>
    <property type="match status" value="1"/>
</dbReference>
<dbReference type="InterPro" id="IPR029020">
    <property type="entry name" value="Ammonium/urea_transptr"/>
</dbReference>
<keyword evidence="5 9" id="KW-1133">Transmembrane helix</keyword>
<dbReference type="InterPro" id="IPR001905">
    <property type="entry name" value="Ammonium_transpt"/>
</dbReference>
<dbReference type="InterPro" id="IPR024041">
    <property type="entry name" value="NH4_transpt_AmtB-like_dom"/>
</dbReference>
<feature type="transmembrane region" description="Helical" evidence="9">
    <location>
        <begin position="255"/>
        <end position="274"/>
    </location>
</feature>
<evidence type="ECO:0000256" key="7">
    <source>
        <dbReference type="ARBA" id="ARBA00023177"/>
    </source>
</evidence>
<dbReference type="InterPro" id="IPR018047">
    <property type="entry name" value="Ammonium_transpt_CS"/>
</dbReference>
<evidence type="ECO:0000313" key="12">
    <source>
        <dbReference type="Proteomes" id="UP000275836"/>
    </source>
</evidence>
<dbReference type="GO" id="GO:0008519">
    <property type="term" value="F:ammonium channel activity"/>
    <property type="evidence" value="ECO:0007669"/>
    <property type="project" value="InterPro"/>
</dbReference>
<dbReference type="Gene3D" id="1.10.3430.10">
    <property type="entry name" value="Ammonium transporter AmtB like domains"/>
    <property type="match status" value="1"/>
</dbReference>
<evidence type="ECO:0000313" key="11">
    <source>
        <dbReference type="EMBL" id="RRG18813.1"/>
    </source>
</evidence>
<name>A0A3P2RDS0_WEIVI</name>
<keyword evidence="3 9" id="KW-0813">Transport</keyword>
<reference evidence="11 12" key="1">
    <citation type="submission" date="2018-10" db="EMBL/GenBank/DDBJ databases">
        <title>Draft genome sequence of Weissella viridescens UCO-SMC3.</title>
        <authorList>
            <person name="Garcia-Cancino A."/>
            <person name="Espinoza-Monje M."/>
            <person name="Albarracin L."/>
            <person name="Garcia-Castillo V."/>
            <person name="Campos-Martin J."/>
            <person name="Nakano Y."/>
            <person name="Guitierrez-Zamorano C."/>
            <person name="Ikeda-Ohtsubo W."/>
            <person name="Morita H."/>
            <person name="Kitazawa H."/>
            <person name="Villena J."/>
        </authorList>
    </citation>
    <scope>NUCLEOTIDE SEQUENCE [LARGE SCALE GENOMIC DNA]</scope>
    <source>
        <strain evidence="11 12">UCO-SMC3</strain>
    </source>
</reference>
<dbReference type="OrthoDB" id="9814202at2"/>
<feature type="transmembrane region" description="Helical" evidence="9">
    <location>
        <begin position="222"/>
        <end position="243"/>
    </location>
</feature>
<protein>
    <recommendedName>
        <fullName evidence="8 9">Ammonium transporter</fullName>
    </recommendedName>
</protein>
<evidence type="ECO:0000256" key="5">
    <source>
        <dbReference type="ARBA" id="ARBA00022989"/>
    </source>
</evidence>
<comment type="subcellular location">
    <subcellularLocation>
        <location evidence="9">Cell membrane</location>
        <topology evidence="9">Multi-pass membrane protein</topology>
    </subcellularLocation>
    <subcellularLocation>
        <location evidence="1">Membrane</location>
        <topology evidence="1">Multi-pass membrane protein</topology>
    </subcellularLocation>
</comment>
<gene>
    <name evidence="11" type="ORF">D3P96_02175</name>
</gene>
<dbReference type="AlphaFoldDB" id="A0A3P2RDS0"/>
<evidence type="ECO:0000256" key="3">
    <source>
        <dbReference type="ARBA" id="ARBA00022448"/>
    </source>
</evidence>
<feature type="transmembrane region" description="Helical" evidence="9">
    <location>
        <begin position="280"/>
        <end position="297"/>
    </location>
</feature>
<feature type="transmembrane region" description="Helical" evidence="9">
    <location>
        <begin position="163"/>
        <end position="180"/>
    </location>
</feature>
<dbReference type="PANTHER" id="PTHR43029:SF10">
    <property type="entry name" value="AMMONIUM TRANSPORTER MEP2"/>
    <property type="match status" value="1"/>
</dbReference>
<evidence type="ECO:0000259" key="10">
    <source>
        <dbReference type="Pfam" id="PF00909"/>
    </source>
</evidence>
<proteinExistence type="inferred from homology"/>
<feature type="transmembrane region" description="Helical" evidence="9">
    <location>
        <begin position="348"/>
        <end position="368"/>
    </location>
</feature>
<accession>A0A3P2RDS0</accession>
<comment type="caution">
    <text evidence="11">The sequence shown here is derived from an EMBL/GenBank/DDBJ whole genome shotgun (WGS) entry which is preliminary data.</text>
</comment>
<evidence type="ECO:0000256" key="4">
    <source>
        <dbReference type="ARBA" id="ARBA00022692"/>
    </source>
</evidence>
<dbReference type="PROSITE" id="PS01219">
    <property type="entry name" value="AMMONIUM_TRANSP"/>
    <property type="match status" value="1"/>
</dbReference>
<dbReference type="NCBIfam" id="TIGR00836">
    <property type="entry name" value="amt"/>
    <property type="match status" value="1"/>
</dbReference>
<feature type="transmembrane region" description="Helical" evidence="9">
    <location>
        <begin position="6"/>
        <end position="27"/>
    </location>
</feature>
<feature type="domain" description="Ammonium transporter AmtB-like" evidence="10">
    <location>
        <begin position="7"/>
        <end position="395"/>
    </location>
</feature>